<protein>
    <recommendedName>
        <fullName evidence="3">HTH IS21-type domain-containing protein</fullName>
    </recommendedName>
</protein>
<feature type="non-terminal residue" evidence="1">
    <location>
        <position position="75"/>
    </location>
</feature>
<name>A0A1G9TW18_9FIRM</name>
<keyword evidence="2" id="KW-1185">Reference proteome</keyword>
<dbReference type="Proteomes" id="UP000199476">
    <property type="component" value="Unassembled WGS sequence"/>
</dbReference>
<dbReference type="AlphaFoldDB" id="A0A1G9TW18"/>
<reference evidence="1 2" key="1">
    <citation type="submission" date="2016-10" db="EMBL/GenBank/DDBJ databases">
        <authorList>
            <person name="de Groot N.N."/>
        </authorList>
    </citation>
    <scope>NUCLEOTIDE SEQUENCE [LARGE SCALE GENOMIC DNA]</scope>
    <source>
        <strain evidence="1 2">SLAS-1</strain>
    </source>
</reference>
<accession>A0A1G9TW18</accession>
<organism evidence="1 2">
    <name type="scientific">Halarsenatibacter silvermanii</name>
    <dbReference type="NCBI Taxonomy" id="321763"/>
    <lineage>
        <taxon>Bacteria</taxon>
        <taxon>Bacillati</taxon>
        <taxon>Bacillota</taxon>
        <taxon>Clostridia</taxon>
        <taxon>Halanaerobiales</taxon>
        <taxon>Halarsenatibacteraceae</taxon>
        <taxon>Halarsenatibacter</taxon>
    </lineage>
</organism>
<sequence>MLEMSQINYIRRLREKEGCSISEIAERVDINWRTAKKYADGDIELQKEGKQTRSKPVMGPYISILEAWIEEDFRS</sequence>
<gene>
    <name evidence="1" type="ORF">SAMN04488692_1496</name>
</gene>
<evidence type="ECO:0000313" key="2">
    <source>
        <dbReference type="Proteomes" id="UP000199476"/>
    </source>
</evidence>
<dbReference type="EMBL" id="FNGO01000049">
    <property type="protein sequence ID" value="SDM51842.1"/>
    <property type="molecule type" value="Genomic_DNA"/>
</dbReference>
<proteinExistence type="predicted"/>
<evidence type="ECO:0008006" key="3">
    <source>
        <dbReference type="Google" id="ProtNLM"/>
    </source>
</evidence>
<evidence type="ECO:0000313" key="1">
    <source>
        <dbReference type="EMBL" id="SDM51842.1"/>
    </source>
</evidence>